<name>A0ABV4HZD8_9ACTN</name>
<organism evidence="2 3">
    <name type="scientific">Kineococcus mangrovi</name>
    <dbReference type="NCBI Taxonomy" id="1660183"/>
    <lineage>
        <taxon>Bacteria</taxon>
        <taxon>Bacillati</taxon>
        <taxon>Actinomycetota</taxon>
        <taxon>Actinomycetes</taxon>
        <taxon>Kineosporiales</taxon>
        <taxon>Kineosporiaceae</taxon>
        <taxon>Kineococcus</taxon>
    </lineage>
</organism>
<dbReference type="Proteomes" id="UP001566476">
    <property type="component" value="Unassembled WGS sequence"/>
</dbReference>
<proteinExistence type="predicted"/>
<dbReference type="EMBL" id="JBGGTQ010000002">
    <property type="protein sequence ID" value="MEZ0491777.1"/>
    <property type="molecule type" value="Genomic_DNA"/>
</dbReference>
<keyword evidence="3" id="KW-1185">Reference proteome</keyword>
<gene>
    <name evidence="2" type="ORF">AB2L28_05945</name>
</gene>
<reference evidence="2 3" key="1">
    <citation type="submission" date="2024-07" db="EMBL/GenBank/DDBJ databases">
        <authorList>
            <person name="Thanompreechachai J."/>
            <person name="Duangmal K."/>
        </authorList>
    </citation>
    <scope>NUCLEOTIDE SEQUENCE [LARGE SCALE GENOMIC DNA]</scope>
    <source>
        <strain evidence="2 3">TBRC 1896</strain>
    </source>
</reference>
<evidence type="ECO:0000313" key="3">
    <source>
        <dbReference type="Proteomes" id="UP001566476"/>
    </source>
</evidence>
<comment type="caution">
    <text evidence="2">The sequence shown here is derived from an EMBL/GenBank/DDBJ whole genome shotgun (WGS) entry which is preliminary data.</text>
</comment>
<sequence length="157" mass="17507">MSSLDPSTPEPHKHLSAPVSTSDHQAEQQPVDEDDQAWIEPIGCVFLLKHPRGYAQRLEDAFKRSASDESMEHAWRQVESRPVEVFVWFHKGDAEAKSIPNPGDVAIRATKNTVRVRMTSTAAWTGAITPADAAVAKDHRLIMQALERRFGVSLLKL</sequence>
<dbReference type="RefSeq" id="WP_370717805.1">
    <property type="nucleotide sequence ID" value="NZ_JBGGTQ010000002.1"/>
</dbReference>
<protein>
    <submittedName>
        <fullName evidence="2">Uncharacterized protein</fullName>
    </submittedName>
</protein>
<feature type="region of interest" description="Disordered" evidence="1">
    <location>
        <begin position="1"/>
        <end position="35"/>
    </location>
</feature>
<evidence type="ECO:0000256" key="1">
    <source>
        <dbReference type="SAM" id="MobiDB-lite"/>
    </source>
</evidence>
<evidence type="ECO:0000313" key="2">
    <source>
        <dbReference type="EMBL" id="MEZ0491777.1"/>
    </source>
</evidence>
<accession>A0ABV4HZD8</accession>